<evidence type="ECO:0000313" key="4">
    <source>
        <dbReference type="Proteomes" id="UP000240259"/>
    </source>
</evidence>
<gene>
    <name evidence="3" type="ORF">C9427_00545</name>
</gene>
<dbReference type="Proteomes" id="UP000240259">
    <property type="component" value="Unassembled WGS sequence"/>
</dbReference>
<accession>A0A2T4J3N5</accession>
<proteinExistence type="predicted"/>
<protein>
    <recommendedName>
        <fullName evidence="2">Protein-glutamine gamma-glutamyltransferase-like C-terminal domain-containing protein</fullName>
    </recommendedName>
</protein>
<keyword evidence="1" id="KW-0472">Membrane</keyword>
<dbReference type="Pfam" id="PF13559">
    <property type="entry name" value="DUF4129"/>
    <property type="match status" value="1"/>
</dbReference>
<comment type="caution">
    <text evidence="3">The sequence shown here is derived from an EMBL/GenBank/DDBJ whole genome shotgun (WGS) entry which is preliminary data.</text>
</comment>
<organism evidence="3 4">
    <name type="scientific">Mesorhizobium helmanticense</name>
    <dbReference type="NCBI Taxonomy" id="1776423"/>
    <lineage>
        <taxon>Bacteria</taxon>
        <taxon>Pseudomonadati</taxon>
        <taxon>Pseudomonadota</taxon>
        <taxon>Alphaproteobacteria</taxon>
        <taxon>Hyphomicrobiales</taxon>
        <taxon>Phyllobacteriaceae</taxon>
        <taxon>Mesorhizobium</taxon>
    </lineage>
</organism>
<feature type="transmembrane region" description="Helical" evidence="1">
    <location>
        <begin position="53"/>
        <end position="75"/>
    </location>
</feature>
<keyword evidence="1" id="KW-0812">Transmembrane</keyword>
<dbReference type="RefSeq" id="WP_107647317.1">
    <property type="nucleotide sequence ID" value="NZ_PZJX01000002.1"/>
</dbReference>
<keyword evidence="1" id="KW-1133">Transmembrane helix</keyword>
<dbReference type="OrthoDB" id="8478645at2"/>
<dbReference type="AlphaFoldDB" id="A0A2T4J3N5"/>
<evidence type="ECO:0000259" key="2">
    <source>
        <dbReference type="Pfam" id="PF13559"/>
    </source>
</evidence>
<evidence type="ECO:0000256" key="1">
    <source>
        <dbReference type="SAM" id="Phobius"/>
    </source>
</evidence>
<sequence length="207" mass="22877">MAAAGPDIGELAELHKQLLADDSIQFDLPAYVPPKPPEWLKPLADLLSWLGPYMIYLFWGAVISGAAIILLLIVLEVKGVAWRLPWRRTEHEIEAKEAWHPDAGAAQILLSEADALAARGDYDEAVHLLLRRSVADIAGRLPDFLRPSLTARDIANAPSLPARARLAFTEIARIVEAALFARRPVGAEGWQQARGAYERFAFRDAWA</sequence>
<feature type="domain" description="Protein-glutamine gamma-glutamyltransferase-like C-terminal" evidence="2">
    <location>
        <begin position="146"/>
        <end position="198"/>
    </location>
</feature>
<reference evidence="3 4" key="1">
    <citation type="submission" date="2018-03" db="EMBL/GenBank/DDBJ databases">
        <title>Genome sequence of the symbiotic type strain Mesorhizobium helmanticense CSLC115NT isolated from Lotus corniculatus nodules.</title>
        <authorList>
            <person name="Sannazzaro A.I."/>
            <person name="Torres Tejerizo G.A."/>
            <person name="Dip D."/>
            <person name="Caballero M."/>
            <person name="Pistorio M."/>
            <person name="Estrella M.J."/>
        </authorList>
    </citation>
    <scope>NUCLEOTIDE SEQUENCE [LARGE SCALE GENOMIC DNA]</scope>
    <source>
        <strain evidence="3 4">CSLC115N</strain>
    </source>
</reference>
<evidence type="ECO:0000313" key="3">
    <source>
        <dbReference type="EMBL" id="PTE12511.1"/>
    </source>
</evidence>
<keyword evidence="4" id="KW-1185">Reference proteome</keyword>
<name>A0A2T4J3N5_9HYPH</name>
<dbReference type="EMBL" id="PZJX01000002">
    <property type="protein sequence ID" value="PTE12511.1"/>
    <property type="molecule type" value="Genomic_DNA"/>
</dbReference>
<dbReference type="InterPro" id="IPR025403">
    <property type="entry name" value="TgpA-like_C"/>
</dbReference>